<evidence type="ECO:0000313" key="1">
    <source>
        <dbReference type="EMBL" id="AKJ00584.1"/>
    </source>
</evidence>
<dbReference type="Proteomes" id="UP000256345">
    <property type="component" value="Unassembled WGS sequence"/>
</dbReference>
<dbReference type="GO" id="GO:0046914">
    <property type="term" value="F:transition metal ion binding"/>
    <property type="evidence" value="ECO:0007669"/>
    <property type="project" value="InterPro"/>
</dbReference>
<dbReference type="RefSeq" id="WP_047855379.1">
    <property type="nucleotide sequence ID" value="NZ_CP011509.1"/>
</dbReference>
<dbReference type="EMBL" id="CP011509">
    <property type="protein sequence ID" value="AKJ00584.1"/>
    <property type="molecule type" value="Genomic_DNA"/>
</dbReference>
<dbReference type="EMBL" id="QUMU01000004">
    <property type="protein sequence ID" value="REG32721.1"/>
    <property type="molecule type" value="Genomic_DNA"/>
</dbReference>
<dbReference type="NCBIfam" id="TIGR03795">
    <property type="entry name" value="RNP_Burkhold"/>
    <property type="match status" value="1"/>
</dbReference>
<dbReference type="Gene3D" id="3.90.330.10">
    <property type="entry name" value="Nitrile hydratase alpha /Thiocyanate hydrolase gamma"/>
    <property type="match status" value="1"/>
</dbReference>
<protein>
    <submittedName>
        <fullName evidence="2">Ribosomally synthesized peptide (Two-chain TOMM family)</fullName>
    </submittedName>
</protein>
<sequence length="112" mass="12624">MAKPDQLVEWRSVWLKAVALSWKDPAFKQELLADARRALEVYFNYTLPTSVDLKVVEPASADTAGWRQRGGQHAWSLPLPKLEMALPPKPKDENLQAVALASYDPHHPMACF</sequence>
<accession>A0AAC8Q419</accession>
<reference evidence="2 4" key="2">
    <citation type="submission" date="2018-08" db="EMBL/GenBank/DDBJ databases">
        <title>Genomic Encyclopedia of Archaeal and Bacterial Type Strains, Phase II (KMG-II): from individual species to whole genera.</title>
        <authorList>
            <person name="Goeker M."/>
        </authorList>
    </citation>
    <scope>NUCLEOTIDE SEQUENCE [LARGE SCALE GENOMIC DNA]</scope>
    <source>
        <strain evidence="2 4">DSM 2261</strain>
    </source>
</reference>
<organism evidence="1 3">
    <name type="scientific">Archangium gephyra</name>
    <dbReference type="NCBI Taxonomy" id="48"/>
    <lineage>
        <taxon>Bacteria</taxon>
        <taxon>Pseudomonadati</taxon>
        <taxon>Myxococcota</taxon>
        <taxon>Myxococcia</taxon>
        <taxon>Myxococcales</taxon>
        <taxon>Cystobacterineae</taxon>
        <taxon>Archangiaceae</taxon>
        <taxon>Archangium</taxon>
    </lineage>
</organism>
<gene>
    <name evidence="1" type="ORF">AA314_02210</name>
    <name evidence="2" type="ORF">ATI61_1048</name>
</gene>
<name>A0AAC8Q419_9BACT</name>
<dbReference type="InterPro" id="IPR036648">
    <property type="entry name" value="CN_Hdrase_a/SCN_Hdrase_g_sf"/>
</dbReference>
<proteinExistence type="predicted"/>
<keyword evidence="4" id="KW-1185">Reference proteome</keyword>
<evidence type="ECO:0000313" key="2">
    <source>
        <dbReference type="EMBL" id="REG32721.1"/>
    </source>
</evidence>
<dbReference type="AlphaFoldDB" id="A0AAC8Q419"/>
<dbReference type="KEGG" id="age:AA314_02210"/>
<dbReference type="SUPFAM" id="SSF56209">
    <property type="entry name" value="Nitrile hydratase alpha chain"/>
    <property type="match status" value="1"/>
</dbReference>
<dbReference type="GO" id="GO:0003824">
    <property type="term" value="F:catalytic activity"/>
    <property type="evidence" value="ECO:0007669"/>
    <property type="project" value="InterPro"/>
</dbReference>
<reference evidence="1 3" key="1">
    <citation type="submission" date="2015-05" db="EMBL/GenBank/DDBJ databases">
        <title>Genome assembly of Archangium gephyra DSM 2261.</title>
        <authorList>
            <person name="Sharma G."/>
            <person name="Subramanian S."/>
        </authorList>
    </citation>
    <scope>NUCLEOTIDE SEQUENCE [LARGE SCALE GENOMIC DNA]</scope>
    <source>
        <strain evidence="1 3">DSM 2261</strain>
    </source>
</reference>
<evidence type="ECO:0000313" key="4">
    <source>
        <dbReference type="Proteomes" id="UP000256345"/>
    </source>
</evidence>
<dbReference type="InterPro" id="IPR022261">
    <property type="entry name" value="RNP_Burkhold"/>
</dbReference>
<evidence type="ECO:0000313" key="3">
    <source>
        <dbReference type="Proteomes" id="UP000035579"/>
    </source>
</evidence>
<dbReference type="Proteomes" id="UP000035579">
    <property type="component" value="Chromosome"/>
</dbReference>